<dbReference type="Pfam" id="PF00989">
    <property type="entry name" value="PAS"/>
    <property type="match status" value="1"/>
</dbReference>
<feature type="domain" description="PAS" evidence="3">
    <location>
        <begin position="25"/>
        <end position="53"/>
    </location>
</feature>
<evidence type="ECO:0000313" key="4">
    <source>
        <dbReference type="EMBL" id="MCQ4079515.1"/>
    </source>
</evidence>
<dbReference type="SMART" id="SM00331">
    <property type="entry name" value="PP2C_SIG"/>
    <property type="match status" value="1"/>
</dbReference>
<name>A0ABT1PPB8_9ACTN</name>
<organism evidence="4 5">
    <name type="scientific">Streptomyces humicola</name>
    <dbReference type="NCBI Taxonomy" id="2953240"/>
    <lineage>
        <taxon>Bacteria</taxon>
        <taxon>Bacillati</taxon>
        <taxon>Actinomycetota</taxon>
        <taxon>Actinomycetes</taxon>
        <taxon>Kitasatosporales</taxon>
        <taxon>Streptomycetaceae</taxon>
        <taxon>Streptomyces</taxon>
    </lineage>
</organism>
<dbReference type="PANTHER" id="PTHR43156:SF2">
    <property type="entry name" value="STAGE II SPORULATION PROTEIN E"/>
    <property type="match status" value="1"/>
</dbReference>
<dbReference type="InterPro" id="IPR003018">
    <property type="entry name" value="GAF"/>
</dbReference>
<dbReference type="SUPFAM" id="SSF55785">
    <property type="entry name" value="PYP-like sensor domain (PAS domain)"/>
    <property type="match status" value="1"/>
</dbReference>
<dbReference type="InterPro" id="IPR029016">
    <property type="entry name" value="GAF-like_dom_sf"/>
</dbReference>
<dbReference type="CDD" id="cd16936">
    <property type="entry name" value="HATPase_RsbW-like"/>
    <property type="match status" value="1"/>
</dbReference>
<dbReference type="PROSITE" id="PS50112">
    <property type="entry name" value="PAS"/>
    <property type="match status" value="1"/>
</dbReference>
<dbReference type="InterPro" id="IPR013767">
    <property type="entry name" value="PAS_fold"/>
</dbReference>
<proteinExistence type="predicted"/>
<dbReference type="Pfam" id="PF01590">
    <property type="entry name" value="GAF"/>
    <property type="match status" value="1"/>
</dbReference>
<dbReference type="InterPro" id="IPR052016">
    <property type="entry name" value="Bact_Sigma-Reg"/>
</dbReference>
<dbReference type="SUPFAM" id="SSF55874">
    <property type="entry name" value="ATPase domain of HSP90 chaperone/DNA topoisomerase II/histidine kinase"/>
    <property type="match status" value="1"/>
</dbReference>
<dbReference type="Pfam" id="PF07228">
    <property type="entry name" value="SpoIIE"/>
    <property type="match status" value="1"/>
</dbReference>
<evidence type="ECO:0000313" key="5">
    <source>
        <dbReference type="Proteomes" id="UP001057702"/>
    </source>
</evidence>
<dbReference type="CDD" id="cd00130">
    <property type="entry name" value="PAS"/>
    <property type="match status" value="1"/>
</dbReference>
<dbReference type="SUPFAM" id="SSF55781">
    <property type="entry name" value="GAF domain-like"/>
    <property type="match status" value="1"/>
</dbReference>
<gene>
    <name evidence="4" type="ORF">NGB36_02595</name>
</gene>
<protein>
    <submittedName>
        <fullName evidence="4">SpoIIE family protein phosphatase</fullName>
    </submittedName>
</protein>
<dbReference type="RefSeq" id="WP_255918360.1">
    <property type="nucleotide sequence ID" value="NZ_JANFNG010000001.1"/>
</dbReference>
<sequence length="694" mass="73026">MVGLQSRVHPHNEHPVSPAAPVATVVVDARGRVIEWSREAEQLLGYPRAEALNCPAMSLLARAVGTDPSGSVQVRHRNGGTVACGLRLRPSEAAGDGPRWTVVLTPVDRPSQEVGPPGAALTATGEADRCRHQERLSLLAEAGIRIGTRLDVMSTARELADVAVPRLADSVCVDVTDSVLCGGDPTQGPAYANPLLRRAASRSTRKASSTAYPIGEPTGLPSGAPTPHTRCLADLQPRVVSALDANTGWLAQDPVRAKRIIEEGIHSLMVVPMCARGAVLGLVSFYRSSREHGAYHEEDLALAQELAARTALCLDNALRYTRERNAALALQRGLHVRDLPAHSAADIAHSYTPSDASGAWFDVIPLPGARVAMAVGETAGRGLHAAAGMAKLRAALSTLADLDLPPDEILARLGDLVARLDAEGQAGPAAGEKVEKVAGSTCLYLVLDPVSRQCTVARAGHPAPVVVRPAGVPEILDCPAGPALGVGEEPFRKAEVELPEGSLLALCTNSLLRAGGGDPRSGLTELERVLADPYDSAAQACGAVTRALLPRQGPAAGESAALLVARTRALPHEHVVTWDLPADPAVVSTARALTGPQLALWGLDEAGFTTELVVSELVTNAIRHARGPIRLRLIRDRALTCEVSDGSSSAPHLRHARTTDEGGRGLFLVAQLTRRWGVHYEHGGKTIWAEQALP</sequence>
<dbReference type="Gene3D" id="3.30.450.40">
    <property type="match status" value="1"/>
</dbReference>
<accession>A0ABT1PPB8</accession>
<dbReference type="SMART" id="SM00065">
    <property type="entry name" value="GAF"/>
    <property type="match status" value="1"/>
</dbReference>
<dbReference type="PANTHER" id="PTHR43156">
    <property type="entry name" value="STAGE II SPORULATION PROTEIN E-RELATED"/>
    <property type="match status" value="1"/>
</dbReference>
<evidence type="ECO:0000256" key="2">
    <source>
        <dbReference type="SAM" id="MobiDB-lite"/>
    </source>
</evidence>
<dbReference type="InterPro" id="IPR001932">
    <property type="entry name" value="PPM-type_phosphatase-like_dom"/>
</dbReference>
<comment type="caution">
    <text evidence="4">The sequence shown here is derived from an EMBL/GenBank/DDBJ whole genome shotgun (WGS) entry which is preliminary data.</text>
</comment>
<dbReference type="InterPro" id="IPR036457">
    <property type="entry name" value="PPM-type-like_dom_sf"/>
</dbReference>
<dbReference type="Proteomes" id="UP001057702">
    <property type="component" value="Unassembled WGS sequence"/>
</dbReference>
<dbReference type="Gene3D" id="3.30.565.10">
    <property type="entry name" value="Histidine kinase-like ATPase, C-terminal domain"/>
    <property type="match status" value="1"/>
</dbReference>
<keyword evidence="1" id="KW-0378">Hydrolase</keyword>
<dbReference type="InterPro" id="IPR036890">
    <property type="entry name" value="HATPase_C_sf"/>
</dbReference>
<dbReference type="InterPro" id="IPR000014">
    <property type="entry name" value="PAS"/>
</dbReference>
<evidence type="ECO:0000256" key="1">
    <source>
        <dbReference type="ARBA" id="ARBA00022801"/>
    </source>
</evidence>
<keyword evidence="5" id="KW-1185">Reference proteome</keyword>
<evidence type="ECO:0000259" key="3">
    <source>
        <dbReference type="PROSITE" id="PS50112"/>
    </source>
</evidence>
<dbReference type="Gene3D" id="3.60.40.10">
    <property type="entry name" value="PPM-type phosphatase domain"/>
    <property type="match status" value="1"/>
</dbReference>
<dbReference type="InterPro" id="IPR003594">
    <property type="entry name" value="HATPase_dom"/>
</dbReference>
<dbReference type="InterPro" id="IPR035965">
    <property type="entry name" value="PAS-like_dom_sf"/>
</dbReference>
<feature type="region of interest" description="Disordered" evidence="2">
    <location>
        <begin position="202"/>
        <end position="228"/>
    </location>
</feature>
<dbReference type="Gene3D" id="3.30.450.20">
    <property type="entry name" value="PAS domain"/>
    <property type="match status" value="1"/>
</dbReference>
<reference evidence="4" key="1">
    <citation type="submission" date="2022-06" db="EMBL/GenBank/DDBJ databases">
        <title>Draft genome sequence of Streptomyces sp. RB6PN25 isolated from peat swamp forest in Thailand.</title>
        <authorList>
            <person name="Duangmal K."/>
            <person name="Klaysubun C."/>
        </authorList>
    </citation>
    <scope>NUCLEOTIDE SEQUENCE</scope>
    <source>
        <strain evidence="4">RB6PN25</strain>
    </source>
</reference>
<dbReference type="EMBL" id="JANFNG010000001">
    <property type="protein sequence ID" value="MCQ4079515.1"/>
    <property type="molecule type" value="Genomic_DNA"/>
</dbReference>
<dbReference type="Pfam" id="PF13581">
    <property type="entry name" value="HATPase_c_2"/>
    <property type="match status" value="1"/>
</dbReference>